<dbReference type="Proteomes" id="UP000006036">
    <property type="component" value="Chromosome 1"/>
</dbReference>
<evidence type="ECO:0000313" key="3">
    <source>
        <dbReference type="Proteomes" id="UP000005755"/>
    </source>
</evidence>
<proteinExistence type="predicted"/>
<reference evidence="3" key="4">
    <citation type="journal article" date="2014" name="Genome Announc.">
        <title>Draft genome sequences of six enterohepatic helicobacter species isolated from humans and one from rhesus macaques.</title>
        <authorList>
            <person name="Shen Z."/>
            <person name="Sheh A."/>
            <person name="Young S.K."/>
            <person name="Abouelliel A."/>
            <person name="Ward D.V."/>
            <person name="Earl A.M."/>
            <person name="Fox J.G."/>
        </authorList>
    </citation>
    <scope>NUCLEOTIDE SEQUENCE [LARGE SCALE GENOMIC DNA]</scope>
    <source>
        <strain evidence="3">CCUG 18818</strain>
    </source>
</reference>
<evidence type="ECO:0000313" key="2">
    <source>
        <dbReference type="EMBL" id="EFR45828.1"/>
    </source>
</evidence>
<dbReference type="Proteomes" id="UP000005755">
    <property type="component" value="Unassembled WGS sequence"/>
</dbReference>
<reference evidence="1" key="3">
    <citation type="submission" date="2012-07" db="EMBL/GenBank/DDBJ databases">
        <authorList>
            <person name="Akiyama T."/>
            <person name="Takeshita N."/>
            <person name="Ohmagari N."/>
            <person name="Kirikae T."/>
        </authorList>
    </citation>
    <scope>NUCLEOTIDE SEQUENCE</scope>
    <source>
        <strain evidence="1">ATCC BAA-847</strain>
    </source>
</reference>
<dbReference type="EMBL" id="AP012492">
    <property type="protein sequence ID" value="BAM33188.1"/>
    <property type="molecule type" value="Genomic_DNA"/>
</dbReference>
<organism evidence="1 4">
    <name type="scientific">Helicobacter cinaedi CCUG 18818 = ATCC BAA-847</name>
    <dbReference type="NCBI Taxonomy" id="537971"/>
    <lineage>
        <taxon>Bacteria</taxon>
        <taxon>Pseudomonadati</taxon>
        <taxon>Campylobacterota</taxon>
        <taxon>Epsilonproteobacteria</taxon>
        <taxon>Campylobacterales</taxon>
        <taxon>Helicobacteraceae</taxon>
        <taxon>Helicobacter</taxon>
    </lineage>
</organism>
<dbReference type="EMBL" id="DS990391">
    <property type="protein sequence ID" value="EFR45828.1"/>
    <property type="molecule type" value="Genomic_DNA"/>
</dbReference>
<dbReference type="RefSeq" id="WP_002955652.1">
    <property type="nucleotide sequence ID" value="NC_020555.1"/>
</dbReference>
<accession>A0AAI8MP43</accession>
<reference evidence="2" key="1">
    <citation type="submission" date="2008-08" db="EMBL/GenBank/DDBJ databases">
        <title>Annotation of Helicobacter cinaedi strain CCUG 18818.</title>
        <authorList>
            <consortium name="The Broad Institute Genome Sequencing Platform"/>
            <person name="Fox J.G."/>
            <person name="Shen Z."/>
            <person name="Charoenlap N."/>
            <person name="Schauer D.B."/>
            <person name="Ward D."/>
            <person name="Mehta T."/>
            <person name="Young S."/>
            <person name="Jaffe D."/>
            <person name="Gnerre S."/>
            <person name="Berlin A."/>
            <person name="Heiman D."/>
            <person name="Hepburn T."/>
            <person name="Shea T."/>
            <person name="Sykes S."/>
            <person name="Alvarado L."/>
            <person name="Kodira C."/>
            <person name="Borodovsky M."/>
            <person name="Lander E."/>
            <person name="Galagan J."/>
            <person name="Nusbaum C."/>
            <person name="Birren B."/>
        </authorList>
    </citation>
    <scope>NUCLEOTIDE SEQUENCE</scope>
    <source>
        <strain evidence="2">CCUG 18818</strain>
    </source>
</reference>
<keyword evidence="3" id="KW-1185">Reference proteome</keyword>
<gene>
    <name evidence="1" type="ORF">HCBAA847_1970</name>
    <name evidence="2" type="ORF">HCCG_00374</name>
</gene>
<reference evidence="1 4" key="2">
    <citation type="journal article" date="2012" name="J. Bacteriol.">
        <title>Complete Genome Sequence of Helicobacter cinaedi Type Strain ATCC BAA-847.</title>
        <authorList>
            <person name="Miyoshi-Akiyama T."/>
            <person name="Takeshita N."/>
            <person name="Ohmagari N."/>
            <person name="Kirikae T."/>
        </authorList>
    </citation>
    <scope>NUCLEOTIDE SEQUENCE [LARGE SCALE GENOMIC DNA]</scope>
    <source>
        <strain evidence="1 4">ATCC BAA-847</strain>
    </source>
</reference>
<evidence type="ECO:0000313" key="4">
    <source>
        <dbReference type="Proteomes" id="UP000006036"/>
    </source>
</evidence>
<dbReference type="KEGG" id="hcb:HCBAA847_1970"/>
<evidence type="ECO:0000313" key="1">
    <source>
        <dbReference type="EMBL" id="BAM33188.1"/>
    </source>
</evidence>
<name>A0AAI8MP43_9HELI</name>
<sequence length="65" mass="7722">MYCFEALRIAYLAFLQGKLTSLKSLKQELFFHTCQLAKRQATFNRTQFPKITLLPKQDLQKKRDL</sequence>
<protein>
    <submittedName>
        <fullName evidence="1">Uncharacterized protein</fullName>
    </submittedName>
</protein>
<dbReference type="AlphaFoldDB" id="A0AAI8MP43"/>